<protein>
    <submittedName>
        <fullName evidence="2">Uncharacterized protein</fullName>
    </submittedName>
</protein>
<name>A0A1Y2AT83_9FUNG</name>
<comment type="caution">
    <text evidence="2">The sequence shown here is derived from an EMBL/GenBank/DDBJ whole genome shotgun (WGS) entry which is preliminary data.</text>
</comment>
<sequence>MSYNIKDSMNELFEKFKEKKIDLLNIDNIDDYFNNIENNEIFNDFWNNFSNTYKDNAHLFTTEERDKIIQNMNDIVNDYKDKISDSNKSDIKINEDDISNLENILYEISNYNMVRFDEDNDINVADYNNDSKSKYFKEKLLKGLKKILKLLKKSVRIKFNKEKSSLKIDPKSNGDSDNIDEAIEKLSGELKNLEETSNQVLKDIAEDFDELQFITDYELYSNGEPSEDSELVTRFRNEVNNKIREEENNLEVIPSENNLIIDENFVNNIIDKIKSDSVSDEVKEGIIKGFEDDIKDKSDEVLVKETSDNINEIKNFVKTKEEEINKYDSLKNHIKPIKFLKLIKYLNSLIEKFNVKDFSSQNNKNKVEKVKLNDELMNHIKTDSDKKLAIALKDINNNPLKNTNYDELSNKMAFVVLAAGDENGRLVKEIDKNGNLVPISVKVSYNGEEKQLSIKDIIPSLRNLEGEELNDKFSQLYDIALVKYAEQFNNYYDENSDQVIFSKDPIEIIKDNNIMTFLLNPYNVLEDGNYKGFDLSPEDVYITMNTNNNLESSFRSFVSEINEIDANNFDELPEDIKARWNSDIPEEERADESLYKALAVHCIRNTRCNNYFKENNLIPFNIVSYNSKDESRGIDLMNHSLIINDDDNKEICNAFTLVENLERYELDKVNGNGDLFTYEELNILNNNSDNHEMNKIKINDNEYVEKFSIGFLAECGFDLEKTDGTTLKPEDYALENEEFNDVSDNEIIERKYLVKNNGKYNMNVVRSDVFDDDVTKVKLDNNNNINDISLKDFGLNLIKYRNENNRITDNELTTLTIYGSSILGKELYNEKEGMIHYTDDNEYHSRYNNVRESLNLQNGIKDIKNERSRCTESRTCLTKTYITGSFDVEKKLISSLQNLKKYDSENIKVKDEETSISSPGELCDGAETLLNVIETLLNSFENSGAITKEDSEKFITNMNEVINGLNYRYMNSNYKSHESIRDLDMNKLNNINKLYNQMLKRHVEKHGEIVDSKGNKITKTNNYKSEVDTESKFVTDKLDEILKNITQLFNDDDQDLSNINIVYNMDLSDKKLDDDKTYEIEYITNKLKELDVSGSEETRQEYKEKLLDIYDKVSEVEEVFDRNNNGGEGFLNNSQTIYSVKEALNTLLKSNYPMDEDVNERLNRYKDTINGFKKSEVKSSNVLTMDHIVGKVGNVYEFIMTDPKSTMYVKKYFDALKDNMFEINGNEVEEELMMEKIRDINRIINEKIEKFKKLDESKGHFEEGAHLIELISGYNELISTKLILSEEKALDVNYIYIPNDIELYRRLMYMSTSKYNKVVEGVMRNNPEDFRVDVNRPIQEHIRTNNKDAQSYTFNKNTVYKISQHDFENIFNEKINSRSEASRKIIEKATPSQLSDLNTGYRMDYKLMDHTLPSYRDADKIKEINEVSKSNKMLSDIKNNDIKYLETHEQREDRYVNNIISRGNLKYINIKKLKYSTLFSKLSNLLSKNNPNKEQVSGITKDLGNMCMNKKNEVVKLSGNVPESVFIEIYNDYNNLKSKVSISLKNAPETSISIINNSNLNVKISLVNHNKSFSNKINTKSDVIKNISKAKGIFSRA</sequence>
<organism evidence="2 3">
    <name type="scientific">Neocallimastix californiae</name>
    <dbReference type="NCBI Taxonomy" id="1754190"/>
    <lineage>
        <taxon>Eukaryota</taxon>
        <taxon>Fungi</taxon>
        <taxon>Fungi incertae sedis</taxon>
        <taxon>Chytridiomycota</taxon>
        <taxon>Chytridiomycota incertae sedis</taxon>
        <taxon>Neocallimastigomycetes</taxon>
        <taxon>Neocallimastigales</taxon>
        <taxon>Neocallimastigaceae</taxon>
        <taxon>Neocallimastix</taxon>
    </lineage>
</organism>
<accession>A0A1Y2AT83</accession>
<keyword evidence="3" id="KW-1185">Reference proteome</keyword>
<evidence type="ECO:0000313" key="2">
    <source>
        <dbReference type="EMBL" id="ORY25762.1"/>
    </source>
</evidence>
<proteinExistence type="predicted"/>
<reference evidence="2 3" key="1">
    <citation type="submission" date="2016-08" db="EMBL/GenBank/DDBJ databases">
        <title>A Parts List for Fungal Cellulosomes Revealed by Comparative Genomics.</title>
        <authorList>
            <consortium name="DOE Joint Genome Institute"/>
            <person name="Haitjema C.H."/>
            <person name="Gilmore S.P."/>
            <person name="Henske J.K."/>
            <person name="Solomon K.V."/>
            <person name="De Groot R."/>
            <person name="Kuo A."/>
            <person name="Mondo S.J."/>
            <person name="Salamov A.A."/>
            <person name="Labutti K."/>
            <person name="Zhao Z."/>
            <person name="Chiniquy J."/>
            <person name="Barry K."/>
            <person name="Brewer H.M."/>
            <person name="Purvine S.O."/>
            <person name="Wright A.T."/>
            <person name="Boxma B."/>
            <person name="Van Alen T."/>
            <person name="Hackstein J.H."/>
            <person name="Baker S.E."/>
            <person name="Grigoriev I.V."/>
            <person name="O'Malley M.A."/>
        </authorList>
    </citation>
    <scope>NUCLEOTIDE SEQUENCE [LARGE SCALE GENOMIC DNA]</scope>
    <source>
        <strain evidence="2 3">G1</strain>
    </source>
</reference>
<dbReference type="STRING" id="1754190.A0A1Y2AT83"/>
<dbReference type="Proteomes" id="UP000193920">
    <property type="component" value="Unassembled WGS sequence"/>
</dbReference>
<keyword evidence="1" id="KW-0175">Coiled coil</keyword>
<gene>
    <name evidence="2" type="ORF">LY90DRAFT_706232</name>
</gene>
<dbReference type="EMBL" id="MCOG01000208">
    <property type="protein sequence ID" value="ORY25762.1"/>
    <property type="molecule type" value="Genomic_DNA"/>
</dbReference>
<evidence type="ECO:0000313" key="3">
    <source>
        <dbReference type="Proteomes" id="UP000193920"/>
    </source>
</evidence>
<feature type="coiled-coil region" evidence="1">
    <location>
        <begin position="176"/>
        <end position="203"/>
    </location>
</feature>
<evidence type="ECO:0000256" key="1">
    <source>
        <dbReference type="SAM" id="Coils"/>
    </source>
</evidence>